<dbReference type="PANTHER" id="PTHR34265:SF1">
    <property type="entry name" value="TYPE III PANTOTHENATE KINASE"/>
    <property type="match status" value="1"/>
</dbReference>
<dbReference type="EMBL" id="DVJO01000110">
    <property type="protein sequence ID" value="HIS82981.1"/>
    <property type="molecule type" value="Genomic_DNA"/>
</dbReference>
<evidence type="ECO:0000256" key="7">
    <source>
        <dbReference type="ARBA" id="ARBA00022490"/>
    </source>
</evidence>
<feature type="binding site" evidence="16">
    <location>
        <begin position="102"/>
        <end position="105"/>
    </location>
    <ligand>
        <name>substrate</name>
    </ligand>
</feature>
<gene>
    <name evidence="16" type="primary">coaX</name>
    <name evidence="17" type="ORF">IAD41_05170</name>
</gene>
<comment type="subcellular location">
    <subcellularLocation>
        <location evidence="3 16">Cytoplasm</location>
    </subcellularLocation>
</comment>
<evidence type="ECO:0000256" key="9">
    <source>
        <dbReference type="ARBA" id="ARBA00022741"/>
    </source>
</evidence>
<comment type="subunit">
    <text evidence="5 16">Homodimer.</text>
</comment>
<reference evidence="17" key="2">
    <citation type="journal article" date="2021" name="PeerJ">
        <title>Extensive microbial diversity within the chicken gut microbiome revealed by metagenomics and culture.</title>
        <authorList>
            <person name="Gilroy R."/>
            <person name="Ravi A."/>
            <person name="Getino M."/>
            <person name="Pursley I."/>
            <person name="Horton D.L."/>
            <person name="Alikhan N.F."/>
            <person name="Baker D."/>
            <person name="Gharbi K."/>
            <person name="Hall N."/>
            <person name="Watson M."/>
            <person name="Adriaenssens E.M."/>
            <person name="Foster-Nyarko E."/>
            <person name="Jarju S."/>
            <person name="Secka A."/>
            <person name="Antonio M."/>
            <person name="Oren A."/>
            <person name="Chaudhuri R.R."/>
            <person name="La Ragione R."/>
            <person name="Hildebrand F."/>
            <person name="Pallen M.J."/>
        </authorList>
    </citation>
    <scope>NUCLEOTIDE SEQUENCE</scope>
    <source>
        <strain evidence="17">CHK152-2994</strain>
    </source>
</reference>
<keyword evidence="10 16" id="KW-0418">Kinase</keyword>
<evidence type="ECO:0000256" key="13">
    <source>
        <dbReference type="ARBA" id="ARBA00022993"/>
    </source>
</evidence>
<evidence type="ECO:0000313" key="18">
    <source>
        <dbReference type="Proteomes" id="UP000824139"/>
    </source>
</evidence>
<evidence type="ECO:0000256" key="16">
    <source>
        <dbReference type="HAMAP-Rule" id="MF_01274"/>
    </source>
</evidence>
<evidence type="ECO:0000256" key="8">
    <source>
        <dbReference type="ARBA" id="ARBA00022679"/>
    </source>
</evidence>
<evidence type="ECO:0000256" key="15">
    <source>
        <dbReference type="ARBA" id="ARBA00040883"/>
    </source>
</evidence>
<accession>A0A9D1FX12</accession>
<comment type="catalytic activity">
    <reaction evidence="1 16">
        <text>(R)-pantothenate + ATP = (R)-4'-phosphopantothenate + ADP + H(+)</text>
        <dbReference type="Rhea" id="RHEA:16373"/>
        <dbReference type="ChEBI" id="CHEBI:10986"/>
        <dbReference type="ChEBI" id="CHEBI:15378"/>
        <dbReference type="ChEBI" id="CHEBI:29032"/>
        <dbReference type="ChEBI" id="CHEBI:30616"/>
        <dbReference type="ChEBI" id="CHEBI:456216"/>
        <dbReference type="EC" id="2.7.1.33"/>
    </reaction>
</comment>
<comment type="caution">
    <text evidence="16">Lacks conserved residue(s) required for the propagation of feature annotation.</text>
</comment>
<dbReference type="EC" id="2.7.1.33" evidence="6 16"/>
<keyword evidence="9 16" id="KW-0547">Nucleotide-binding</keyword>
<dbReference type="AlphaFoldDB" id="A0A9D1FX12"/>
<dbReference type="Proteomes" id="UP000824139">
    <property type="component" value="Unassembled WGS sequence"/>
</dbReference>
<evidence type="ECO:0000256" key="4">
    <source>
        <dbReference type="ARBA" id="ARBA00005225"/>
    </source>
</evidence>
<evidence type="ECO:0000256" key="10">
    <source>
        <dbReference type="ARBA" id="ARBA00022777"/>
    </source>
</evidence>
<feature type="binding site" evidence="16">
    <location>
        <position position="124"/>
    </location>
    <ligand>
        <name>K(+)</name>
        <dbReference type="ChEBI" id="CHEBI:29103"/>
    </ligand>
</feature>
<comment type="cofactor">
    <cofactor evidence="16">
        <name>NH4(+)</name>
        <dbReference type="ChEBI" id="CHEBI:28938"/>
    </cofactor>
    <cofactor evidence="16">
        <name>K(+)</name>
        <dbReference type="ChEBI" id="CHEBI:29103"/>
    </cofactor>
    <text evidence="16">A monovalent cation. Ammonium or potassium.</text>
</comment>
<comment type="similarity">
    <text evidence="14 16">Belongs to the type III pantothenate kinase family.</text>
</comment>
<dbReference type="NCBIfam" id="NF009855">
    <property type="entry name" value="PRK13321.1"/>
    <property type="match status" value="1"/>
</dbReference>
<comment type="function">
    <text evidence="16">Catalyzes the phosphorylation of pantothenate (Pan), the first step in CoA biosynthesis.</text>
</comment>
<proteinExistence type="inferred from homology"/>
<dbReference type="InterPro" id="IPR043129">
    <property type="entry name" value="ATPase_NBD"/>
</dbReference>
<evidence type="ECO:0000256" key="2">
    <source>
        <dbReference type="ARBA" id="ARBA00001958"/>
    </source>
</evidence>
<evidence type="ECO:0000313" key="17">
    <source>
        <dbReference type="EMBL" id="HIS82981.1"/>
    </source>
</evidence>
<dbReference type="PANTHER" id="PTHR34265">
    <property type="entry name" value="TYPE III PANTOTHENATE KINASE"/>
    <property type="match status" value="1"/>
</dbReference>
<dbReference type="GO" id="GO:0005737">
    <property type="term" value="C:cytoplasm"/>
    <property type="evidence" value="ECO:0007669"/>
    <property type="project" value="UniProtKB-SubCell"/>
</dbReference>
<dbReference type="CDD" id="cd24015">
    <property type="entry name" value="ASKHA_NBD_PanK-III"/>
    <property type="match status" value="1"/>
</dbReference>
<keyword evidence="13 16" id="KW-0173">Coenzyme A biosynthesis</keyword>
<protein>
    <recommendedName>
        <fullName evidence="15 16">Type III pantothenate kinase</fullName>
        <ecNumber evidence="6 16">2.7.1.33</ecNumber>
    </recommendedName>
    <alternativeName>
        <fullName evidence="16">PanK-III</fullName>
    </alternativeName>
    <alternativeName>
        <fullName evidence="16">Pantothenic acid kinase</fullName>
    </alternativeName>
</protein>
<evidence type="ECO:0000256" key="12">
    <source>
        <dbReference type="ARBA" id="ARBA00022958"/>
    </source>
</evidence>
<evidence type="ECO:0000256" key="6">
    <source>
        <dbReference type="ARBA" id="ARBA00012102"/>
    </source>
</evidence>
<evidence type="ECO:0000256" key="5">
    <source>
        <dbReference type="ARBA" id="ARBA00011738"/>
    </source>
</evidence>
<dbReference type="GO" id="GO:0004594">
    <property type="term" value="F:pantothenate kinase activity"/>
    <property type="evidence" value="ECO:0007669"/>
    <property type="project" value="UniProtKB-UniRule"/>
</dbReference>
<feature type="binding site" evidence="16">
    <location>
        <begin position="6"/>
        <end position="13"/>
    </location>
    <ligand>
        <name>ATP</name>
        <dbReference type="ChEBI" id="CHEBI:30616"/>
    </ligand>
</feature>
<dbReference type="InterPro" id="IPR004619">
    <property type="entry name" value="Type_III_PanK"/>
</dbReference>
<keyword evidence="11 16" id="KW-0067">ATP-binding</keyword>
<evidence type="ECO:0000256" key="11">
    <source>
        <dbReference type="ARBA" id="ARBA00022840"/>
    </source>
</evidence>
<feature type="active site" description="Proton acceptor" evidence="16">
    <location>
        <position position="104"/>
    </location>
</feature>
<dbReference type="NCBIfam" id="TIGR00671">
    <property type="entry name" value="baf"/>
    <property type="match status" value="1"/>
</dbReference>
<evidence type="ECO:0000256" key="3">
    <source>
        <dbReference type="ARBA" id="ARBA00004496"/>
    </source>
</evidence>
<comment type="cofactor">
    <cofactor evidence="2">
        <name>K(+)</name>
        <dbReference type="ChEBI" id="CHEBI:29103"/>
    </cofactor>
</comment>
<name>A0A9D1FX12_9BACT</name>
<feature type="binding site" evidence="16">
    <location>
        <position position="179"/>
    </location>
    <ligand>
        <name>substrate</name>
    </ligand>
</feature>
<keyword evidence="16" id="KW-0479">Metal-binding</keyword>
<feature type="binding site" evidence="16">
    <location>
        <position position="127"/>
    </location>
    <ligand>
        <name>ATP</name>
        <dbReference type="ChEBI" id="CHEBI:30616"/>
    </ligand>
</feature>
<keyword evidence="12 16" id="KW-0630">Potassium</keyword>
<dbReference type="Pfam" id="PF03309">
    <property type="entry name" value="Pan_kinase"/>
    <property type="match status" value="1"/>
</dbReference>
<dbReference type="GO" id="GO:0046872">
    <property type="term" value="F:metal ion binding"/>
    <property type="evidence" value="ECO:0007669"/>
    <property type="project" value="UniProtKB-KW"/>
</dbReference>
<dbReference type="GO" id="GO:0015937">
    <property type="term" value="P:coenzyme A biosynthetic process"/>
    <property type="evidence" value="ECO:0007669"/>
    <property type="project" value="UniProtKB-UniRule"/>
</dbReference>
<evidence type="ECO:0000256" key="14">
    <source>
        <dbReference type="ARBA" id="ARBA00038036"/>
    </source>
</evidence>
<dbReference type="HAMAP" id="MF_01274">
    <property type="entry name" value="Pantothen_kinase_3"/>
    <property type="match status" value="1"/>
</dbReference>
<keyword evidence="8 16" id="KW-0808">Transferase</keyword>
<dbReference type="Gene3D" id="3.30.420.40">
    <property type="match status" value="2"/>
</dbReference>
<comment type="caution">
    <text evidence="17">The sequence shown here is derived from an EMBL/GenBank/DDBJ whole genome shotgun (WGS) entry which is preliminary data.</text>
</comment>
<sequence>MLLTADTGNTSITLGLFEDDALVEEFRLASDKDLPLEEYEVLLKSLFKDYKIDGCMISSVVEELNEKFKEAVKNVFKFEPLFLSTKINTGIKIALDNPEEAGADRIANAAGAYVLYSKPVIVVDFGTATSFDIVNKNGEFIGGVIAPGLNLQLKTLNKFTSKLPRIDAAISNHAIGSNTTDAILSGVIRGSASMIDGLVEQCEKELGEKAVLVATGGYSGLISKYLKRQFDYINPTLTLEGLRYLYQLNRLPAMAN</sequence>
<dbReference type="GO" id="GO:0005524">
    <property type="term" value="F:ATP binding"/>
    <property type="evidence" value="ECO:0007669"/>
    <property type="project" value="UniProtKB-UniRule"/>
</dbReference>
<comment type="pathway">
    <text evidence="4 16">Cofactor biosynthesis; coenzyme A biosynthesis; CoA from (R)-pantothenate: step 1/5.</text>
</comment>
<evidence type="ECO:0000256" key="1">
    <source>
        <dbReference type="ARBA" id="ARBA00001206"/>
    </source>
</evidence>
<dbReference type="SUPFAM" id="SSF53067">
    <property type="entry name" value="Actin-like ATPase domain"/>
    <property type="match status" value="2"/>
</dbReference>
<keyword evidence="7 16" id="KW-0963">Cytoplasm</keyword>
<reference evidence="17" key="1">
    <citation type="submission" date="2020-10" db="EMBL/GenBank/DDBJ databases">
        <authorList>
            <person name="Gilroy R."/>
        </authorList>
    </citation>
    <scope>NUCLEOTIDE SEQUENCE</scope>
    <source>
        <strain evidence="17">CHK152-2994</strain>
    </source>
</reference>
<organism evidence="17 18">
    <name type="scientific">Candidatus Scatenecus faecavium</name>
    <dbReference type="NCBI Taxonomy" id="2840915"/>
    <lineage>
        <taxon>Bacteria</taxon>
        <taxon>Candidatus Scatenecus</taxon>
    </lineage>
</organism>